<dbReference type="InterPro" id="IPR029044">
    <property type="entry name" value="Nucleotide-diphossugar_trans"/>
</dbReference>
<dbReference type="Pfam" id="PF00535">
    <property type="entry name" value="Glycos_transf_2"/>
    <property type="match status" value="1"/>
</dbReference>
<reference evidence="3 4" key="1">
    <citation type="submission" date="2016-06" db="EMBL/GenBank/DDBJ databases">
        <authorList>
            <person name="Kjaerup R.B."/>
            <person name="Dalgaard T.S."/>
            <person name="Juul-Madsen H.R."/>
        </authorList>
    </citation>
    <scope>NUCLEOTIDE SEQUENCE [LARGE SCALE GENOMIC DNA]</scope>
    <source>
        <strain evidence="3 4">DSM 43818</strain>
    </source>
</reference>
<feature type="transmembrane region" description="Helical" evidence="1">
    <location>
        <begin position="297"/>
        <end position="322"/>
    </location>
</feature>
<keyword evidence="1" id="KW-0472">Membrane</keyword>
<name>A0A1C6SVR9_9ACTN</name>
<dbReference type="GO" id="GO:0044010">
    <property type="term" value="P:single-species biofilm formation"/>
    <property type="evidence" value="ECO:0007669"/>
    <property type="project" value="TreeGrafter"/>
</dbReference>
<dbReference type="CDD" id="cd00761">
    <property type="entry name" value="Glyco_tranf_GTA_type"/>
    <property type="match status" value="1"/>
</dbReference>
<evidence type="ECO:0000259" key="2">
    <source>
        <dbReference type="Pfam" id="PF00535"/>
    </source>
</evidence>
<dbReference type="AlphaFoldDB" id="A0A1C6SVR9"/>
<dbReference type="InterPro" id="IPR001173">
    <property type="entry name" value="Glyco_trans_2-like"/>
</dbReference>
<dbReference type="GO" id="GO:0016740">
    <property type="term" value="F:transferase activity"/>
    <property type="evidence" value="ECO:0007669"/>
    <property type="project" value="UniProtKB-KW"/>
</dbReference>
<dbReference type="InterPro" id="IPR050834">
    <property type="entry name" value="Glycosyltransf_2"/>
</dbReference>
<dbReference type="Proteomes" id="UP000199699">
    <property type="component" value="Unassembled WGS sequence"/>
</dbReference>
<keyword evidence="4" id="KW-1185">Reference proteome</keyword>
<feature type="domain" description="Glycosyltransferase 2-like" evidence="2">
    <location>
        <begin position="8"/>
        <end position="134"/>
    </location>
</feature>
<proteinExistence type="predicted"/>
<evidence type="ECO:0000313" key="4">
    <source>
        <dbReference type="Proteomes" id="UP000199699"/>
    </source>
</evidence>
<organism evidence="3 4">
    <name type="scientific">Micromonospora nigra</name>
    <dbReference type="NCBI Taxonomy" id="145857"/>
    <lineage>
        <taxon>Bacteria</taxon>
        <taxon>Bacillati</taxon>
        <taxon>Actinomycetota</taxon>
        <taxon>Actinomycetes</taxon>
        <taxon>Micromonosporales</taxon>
        <taxon>Micromonosporaceae</taxon>
        <taxon>Micromonospora</taxon>
    </lineage>
</organism>
<gene>
    <name evidence="3" type="ORF">GA0070616_4760</name>
</gene>
<dbReference type="RefSeq" id="WP_091087280.1">
    <property type="nucleotide sequence ID" value="NZ_FMHT01000003.1"/>
</dbReference>
<dbReference type="PANTHER" id="PTHR43685">
    <property type="entry name" value="GLYCOSYLTRANSFERASE"/>
    <property type="match status" value="1"/>
</dbReference>
<feature type="transmembrane region" description="Helical" evidence="1">
    <location>
        <begin position="256"/>
        <end position="277"/>
    </location>
</feature>
<accession>A0A1C6SVR9</accession>
<evidence type="ECO:0000256" key="1">
    <source>
        <dbReference type="SAM" id="Phobius"/>
    </source>
</evidence>
<dbReference type="OrthoDB" id="3655479at2"/>
<dbReference type="EMBL" id="FMHT01000003">
    <property type="protein sequence ID" value="SCL33631.1"/>
    <property type="molecule type" value="Genomic_DNA"/>
</dbReference>
<sequence length="337" mass="36398">MRTAPLVSVIVPNYNYAQPLRHCLAALAAQTHGPLEVIVVDDGSTDDSVAVADSFGVRVLRTPVNSGPSVARNIGAEAARGEILMFVDSDVALAPDAVANAVAILAAEPGVGAVCGNYDTVPMTPGGVVRDYRNLYRHWWFRIAEGSITGFMSTAIVAVPSRVWDEVGPWNPRLTQSEGADVVERLTARYEVRMTSTVLGRHDDDATLRIALSKVFTRTRVHIPFFLHRRRVVGVVTSAESGTGLASWLAAATAPLPLVAGPVWAALPALLLLAWLLSDARMYRFVLRTRGLPFTVVYAALHLLVNLTIGVGVAAGLVQWLVSRRFRRLYEEQAVAA</sequence>
<evidence type="ECO:0000313" key="3">
    <source>
        <dbReference type="EMBL" id="SCL33631.1"/>
    </source>
</evidence>
<dbReference type="PANTHER" id="PTHR43685:SF2">
    <property type="entry name" value="GLYCOSYLTRANSFERASE 2-LIKE DOMAIN-CONTAINING PROTEIN"/>
    <property type="match status" value="1"/>
</dbReference>
<keyword evidence="3" id="KW-0808">Transferase</keyword>
<keyword evidence="1" id="KW-1133">Transmembrane helix</keyword>
<dbReference type="STRING" id="145857.GA0070616_4760"/>
<dbReference type="SUPFAM" id="SSF53448">
    <property type="entry name" value="Nucleotide-diphospho-sugar transferases"/>
    <property type="match status" value="1"/>
</dbReference>
<keyword evidence="1" id="KW-0812">Transmembrane</keyword>
<dbReference type="Gene3D" id="3.90.550.10">
    <property type="entry name" value="Spore Coat Polysaccharide Biosynthesis Protein SpsA, Chain A"/>
    <property type="match status" value="1"/>
</dbReference>
<protein>
    <submittedName>
        <fullName evidence="3">Glycosyl transferase family 2</fullName>
    </submittedName>
</protein>